<protein>
    <recommendedName>
        <fullName evidence="4">BBP7 family outer membrane beta-barrel protein</fullName>
    </recommendedName>
</protein>
<organism evidence="2 3">
    <name type="scientific">Novipirellula galeiformis</name>
    <dbReference type="NCBI Taxonomy" id="2528004"/>
    <lineage>
        <taxon>Bacteria</taxon>
        <taxon>Pseudomonadati</taxon>
        <taxon>Planctomycetota</taxon>
        <taxon>Planctomycetia</taxon>
        <taxon>Pirellulales</taxon>
        <taxon>Pirellulaceae</taxon>
        <taxon>Novipirellula</taxon>
    </lineage>
</organism>
<comment type="caution">
    <text evidence="2">The sequence shown here is derived from an EMBL/GenBank/DDBJ whole genome shotgun (WGS) entry which is preliminary data.</text>
</comment>
<accession>A0A5C6CKU1</accession>
<keyword evidence="1" id="KW-0732">Signal</keyword>
<evidence type="ECO:0000313" key="3">
    <source>
        <dbReference type="Proteomes" id="UP000316304"/>
    </source>
</evidence>
<feature type="signal peptide" evidence="1">
    <location>
        <begin position="1"/>
        <end position="31"/>
    </location>
</feature>
<reference evidence="2 3" key="1">
    <citation type="submission" date="2019-02" db="EMBL/GenBank/DDBJ databases">
        <title>Deep-cultivation of Planctomycetes and their phenomic and genomic characterization uncovers novel biology.</title>
        <authorList>
            <person name="Wiegand S."/>
            <person name="Jogler M."/>
            <person name="Boedeker C."/>
            <person name="Pinto D."/>
            <person name="Vollmers J."/>
            <person name="Rivas-Marin E."/>
            <person name="Kohn T."/>
            <person name="Peeters S.H."/>
            <person name="Heuer A."/>
            <person name="Rast P."/>
            <person name="Oberbeckmann S."/>
            <person name="Bunk B."/>
            <person name="Jeske O."/>
            <person name="Meyerdierks A."/>
            <person name="Storesund J.E."/>
            <person name="Kallscheuer N."/>
            <person name="Luecker S."/>
            <person name="Lage O.M."/>
            <person name="Pohl T."/>
            <person name="Merkel B.J."/>
            <person name="Hornburger P."/>
            <person name="Mueller R.-W."/>
            <person name="Bruemmer F."/>
            <person name="Labrenz M."/>
            <person name="Spormann A.M."/>
            <person name="Op Den Camp H."/>
            <person name="Overmann J."/>
            <person name="Amann R."/>
            <person name="Jetten M.S.M."/>
            <person name="Mascher T."/>
            <person name="Medema M.H."/>
            <person name="Devos D.P."/>
            <person name="Kaster A.-K."/>
            <person name="Ovreas L."/>
            <person name="Rohde M."/>
            <person name="Galperin M.Y."/>
            <person name="Jogler C."/>
        </authorList>
    </citation>
    <scope>NUCLEOTIDE SEQUENCE [LARGE SCALE GENOMIC DNA]</scope>
    <source>
        <strain evidence="2 3">Pla52o</strain>
    </source>
</reference>
<dbReference type="Proteomes" id="UP000316304">
    <property type="component" value="Unassembled WGS sequence"/>
</dbReference>
<evidence type="ECO:0008006" key="4">
    <source>
        <dbReference type="Google" id="ProtNLM"/>
    </source>
</evidence>
<name>A0A5C6CKU1_9BACT</name>
<dbReference type="AlphaFoldDB" id="A0A5C6CKU1"/>
<gene>
    <name evidence="2" type="ORF">Pla52o_21010</name>
</gene>
<sequence precursor="true">MHRMIPIKATCLTLFAAVGFALGLSLSPTQAQPPSVVHADADYDASGYVTPAGMVPPSMYQGSALPLGMSSGVMPVGFNGPVDCDGGGNNGMFSGGMLGGGGCQNGYCEGGCENGECGEDYDAGIFGRRARCRLLGGRGFAANMTACGGCAHPGCRACGGLTNTRFFCMFCRGGGCEACQFLGRGYLLGAIGSLLPYQDAGRGAQRWYDLSAEALFLSHSTGNGSGVVTTQGVSGTPVLSIGDADSDDLEAGMRLSAAMIFGAGGNLEFTYMGGQEWDSTATVNDPTAQLYSVISDFGVTPAGGYDDTDQSLSQSLGNQSEFDSFELNYRRRTVGPYNRFQGSWLVGLRHIRYNDRLIYSAIGLDNNGVGGDRRFFTSSDRNKNRLFGPQAGFDLWYNVMPGINLGFGLKGAWMQNDVKRDSFLAFNSEAPLATPGSVEFNDTDQDSTVMGEFETTLLYRLSHSWTVRSSYYLIGIDEVRFGAFDSQNIRNFAAAVPSTPPNANRAQTDNLVIQGFSVGAEYIW</sequence>
<feature type="chain" id="PRO_5022755419" description="BBP7 family outer membrane beta-barrel protein" evidence="1">
    <location>
        <begin position="32"/>
        <end position="524"/>
    </location>
</feature>
<dbReference type="OrthoDB" id="241407at2"/>
<evidence type="ECO:0000313" key="2">
    <source>
        <dbReference type="EMBL" id="TWU24177.1"/>
    </source>
</evidence>
<evidence type="ECO:0000256" key="1">
    <source>
        <dbReference type="SAM" id="SignalP"/>
    </source>
</evidence>
<proteinExistence type="predicted"/>
<keyword evidence="3" id="KW-1185">Reference proteome</keyword>
<dbReference type="EMBL" id="SJPT01000003">
    <property type="protein sequence ID" value="TWU24177.1"/>
    <property type="molecule type" value="Genomic_DNA"/>
</dbReference>